<feature type="non-terminal residue" evidence="2">
    <location>
        <position position="100"/>
    </location>
</feature>
<reference evidence="2" key="1">
    <citation type="journal article" date="2014" name="Front. Microbiol.">
        <title>High frequency of phylogenetically diverse reductive dehalogenase-homologous genes in deep subseafloor sedimentary metagenomes.</title>
        <authorList>
            <person name="Kawai M."/>
            <person name="Futagami T."/>
            <person name="Toyoda A."/>
            <person name="Takaki Y."/>
            <person name="Nishi S."/>
            <person name="Hori S."/>
            <person name="Arai W."/>
            <person name="Tsubouchi T."/>
            <person name="Morono Y."/>
            <person name="Uchiyama I."/>
            <person name="Ito T."/>
            <person name="Fujiyama A."/>
            <person name="Inagaki F."/>
            <person name="Takami H."/>
        </authorList>
    </citation>
    <scope>NUCLEOTIDE SEQUENCE</scope>
    <source>
        <strain evidence="2">Expedition CK06-06</strain>
    </source>
</reference>
<dbReference type="GO" id="GO:0042910">
    <property type="term" value="F:xenobiotic transmembrane transporter activity"/>
    <property type="evidence" value="ECO:0007669"/>
    <property type="project" value="TreeGrafter"/>
</dbReference>
<accession>X1U6C5</accession>
<dbReference type="PANTHER" id="PTHR32063:SF18">
    <property type="entry name" value="CATION EFFLUX SYSTEM PROTEIN"/>
    <property type="match status" value="1"/>
</dbReference>
<evidence type="ECO:0008006" key="3">
    <source>
        <dbReference type="Google" id="ProtNLM"/>
    </source>
</evidence>
<feature type="transmembrane region" description="Helical" evidence="1">
    <location>
        <begin position="12"/>
        <end position="32"/>
    </location>
</feature>
<evidence type="ECO:0000313" key="2">
    <source>
        <dbReference type="EMBL" id="GAI99176.1"/>
    </source>
</evidence>
<keyword evidence="1" id="KW-1133">Transmembrane helix</keyword>
<keyword evidence="1" id="KW-0812">Transmembrane</keyword>
<comment type="caution">
    <text evidence="2">The sequence shown here is derived from an EMBL/GenBank/DDBJ whole genome shotgun (WGS) entry which is preliminary data.</text>
</comment>
<dbReference type="AlphaFoldDB" id="X1U6C5"/>
<dbReference type="GO" id="GO:0005886">
    <property type="term" value="C:plasma membrane"/>
    <property type="evidence" value="ECO:0007669"/>
    <property type="project" value="TreeGrafter"/>
</dbReference>
<dbReference type="PANTHER" id="PTHR32063">
    <property type="match status" value="1"/>
</dbReference>
<dbReference type="InterPro" id="IPR001036">
    <property type="entry name" value="Acrflvin-R"/>
</dbReference>
<sequence length="100" mass="11269">MNIVEFSIQKKTIAWLIVILMLGGGLFGFLQLGKYEDPEFTLKVARVITLYPGATPQEVTQEITDKLEKAIQAMSQVKEIRSVSFLGQSDITVIMKDKYD</sequence>
<gene>
    <name evidence="2" type="ORF">S12H4_35486</name>
</gene>
<dbReference type="Pfam" id="PF00873">
    <property type="entry name" value="ACR_tran"/>
    <property type="match status" value="1"/>
</dbReference>
<dbReference type="Gene3D" id="1.20.1640.10">
    <property type="entry name" value="Multidrug efflux transporter AcrB transmembrane domain"/>
    <property type="match status" value="1"/>
</dbReference>
<dbReference type="EMBL" id="BARW01021082">
    <property type="protein sequence ID" value="GAI99176.1"/>
    <property type="molecule type" value="Genomic_DNA"/>
</dbReference>
<proteinExistence type="predicted"/>
<evidence type="ECO:0000256" key="1">
    <source>
        <dbReference type="SAM" id="Phobius"/>
    </source>
</evidence>
<keyword evidence="1" id="KW-0472">Membrane</keyword>
<name>X1U6C5_9ZZZZ</name>
<dbReference type="SUPFAM" id="SSF82693">
    <property type="entry name" value="Multidrug efflux transporter AcrB pore domain, PN1, PN2, PC1 and PC2 subdomains"/>
    <property type="match status" value="1"/>
</dbReference>
<protein>
    <recommendedName>
        <fullName evidence="3">Acriflavin resistance protein</fullName>
    </recommendedName>
</protein>
<dbReference type="Gene3D" id="3.30.70.1430">
    <property type="entry name" value="Multidrug efflux transporter AcrB pore domain"/>
    <property type="match status" value="1"/>
</dbReference>
<organism evidence="2">
    <name type="scientific">marine sediment metagenome</name>
    <dbReference type="NCBI Taxonomy" id="412755"/>
    <lineage>
        <taxon>unclassified sequences</taxon>
        <taxon>metagenomes</taxon>
        <taxon>ecological metagenomes</taxon>
    </lineage>
</organism>